<evidence type="ECO:0008006" key="4">
    <source>
        <dbReference type="Google" id="ProtNLM"/>
    </source>
</evidence>
<evidence type="ECO:0000313" key="2">
    <source>
        <dbReference type="EMBL" id="MBB3712801.1"/>
    </source>
</evidence>
<dbReference type="RefSeq" id="WP_183473723.1">
    <property type="nucleotide sequence ID" value="NZ_JACIBX010000008.1"/>
</dbReference>
<evidence type="ECO:0000256" key="1">
    <source>
        <dbReference type="SAM" id="SignalP"/>
    </source>
</evidence>
<name>A0ABR6HQG5_9RHOB</name>
<sequence length="185" mass="18301">MRRAIPAFLALALLAACATGGGGSASLPGLDLPEVGAGTTLAFGPAAKRCGLSGAALGAPVAREAGFTLYDTAPGTTAPRTHYLTGFKDGCAVQFTAALALFGDAATLEATAYGAGITHSPVQPAYEAVKAELCGVPVGQPCGRASAGLARNTTLLTAYAAFGASGRHADMLLHDGRLVARGVEG</sequence>
<feature type="signal peptide" evidence="1">
    <location>
        <begin position="1"/>
        <end position="18"/>
    </location>
</feature>
<keyword evidence="3" id="KW-1185">Reference proteome</keyword>
<gene>
    <name evidence="2" type="ORF">FHS00_002396</name>
</gene>
<reference evidence="2 3" key="1">
    <citation type="submission" date="2020-08" db="EMBL/GenBank/DDBJ databases">
        <title>Genomic Encyclopedia of Type Strains, Phase III (KMG-III): the genomes of soil and plant-associated and newly described type strains.</title>
        <authorList>
            <person name="Whitman W."/>
        </authorList>
    </citation>
    <scope>NUCLEOTIDE SEQUENCE [LARGE SCALE GENOMIC DNA]</scope>
    <source>
        <strain evidence="2 3">CECT 8572</strain>
    </source>
</reference>
<accession>A0ABR6HQG5</accession>
<evidence type="ECO:0000313" key="3">
    <source>
        <dbReference type="Proteomes" id="UP000576152"/>
    </source>
</evidence>
<dbReference type="EMBL" id="JACIBX010000008">
    <property type="protein sequence ID" value="MBB3712801.1"/>
    <property type="molecule type" value="Genomic_DNA"/>
</dbReference>
<protein>
    <recommendedName>
        <fullName evidence="4">Lipoprotein</fullName>
    </recommendedName>
</protein>
<proteinExistence type="predicted"/>
<organism evidence="2 3">
    <name type="scientific">Limimaricola variabilis</name>
    <dbReference type="NCBI Taxonomy" id="1492771"/>
    <lineage>
        <taxon>Bacteria</taxon>
        <taxon>Pseudomonadati</taxon>
        <taxon>Pseudomonadota</taxon>
        <taxon>Alphaproteobacteria</taxon>
        <taxon>Rhodobacterales</taxon>
        <taxon>Paracoccaceae</taxon>
        <taxon>Limimaricola</taxon>
    </lineage>
</organism>
<dbReference type="Proteomes" id="UP000576152">
    <property type="component" value="Unassembled WGS sequence"/>
</dbReference>
<keyword evidence="1" id="KW-0732">Signal</keyword>
<comment type="caution">
    <text evidence="2">The sequence shown here is derived from an EMBL/GenBank/DDBJ whole genome shotgun (WGS) entry which is preliminary data.</text>
</comment>
<feature type="chain" id="PRO_5045596753" description="Lipoprotein" evidence="1">
    <location>
        <begin position="19"/>
        <end position="185"/>
    </location>
</feature>
<dbReference type="PROSITE" id="PS51257">
    <property type="entry name" value="PROKAR_LIPOPROTEIN"/>
    <property type="match status" value="1"/>
</dbReference>